<evidence type="ECO:0000256" key="2">
    <source>
        <dbReference type="ARBA" id="ARBA00022723"/>
    </source>
</evidence>
<dbReference type="CDD" id="cd06262">
    <property type="entry name" value="metallo-hydrolase-like_MBL-fold"/>
    <property type="match status" value="1"/>
</dbReference>
<keyword evidence="7" id="KW-1185">Reference proteome</keyword>
<dbReference type="RefSeq" id="WP_059070551.1">
    <property type="nucleotide sequence ID" value="NZ_JAOQJX010000007.1"/>
</dbReference>
<reference evidence="6 7" key="1">
    <citation type="journal article" date="2021" name="ISME Commun">
        <title>Automated analysis of genomic sequences facilitates high-throughput and comprehensive description of bacteria.</title>
        <authorList>
            <person name="Hitch T.C.A."/>
        </authorList>
    </citation>
    <scope>NUCLEOTIDE SEQUENCE [LARGE SCALE GENOMIC DNA]</scope>
    <source>
        <strain evidence="6 7">H2_18</strain>
    </source>
</reference>
<dbReference type="Proteomes" id="UP001652394">
    <property type="component" value="Unassembled WGS sequence"/>
</dbReference>
<feature type="domain" description="Metallo-beta-lactamase" evidence="5">
    <location>
        <begin position="12"/>
        <end position="190"/>
    </location>
</feature>
<comment type="cofactor">
    <cofactor evidence="1">
        <name>Zn(2+)</name>
        <dbReference type="ChEBI" id="CHEBI:29105"/>
    </cofactor>
</comment>
<proteinExistence type="predicted"/>
<dbReference type="PANTHER" id="PTHR46233:SF3">
    <property type="entry name" value="HYDROXYACYLGLUTATHIONE HYDROLASE GLOC"/>
    <property type="match status" value="1"/>
</dbReference>
<evidence type="ECO:0000313" key="7">
    <source>
        <dbReference type="Proteomes" id="UP001652394"/>
    </source>
</evidence>
<dbReference type="InterPro" id="IPR036866">
    <property type="entry name" value="RibonucZ/Hydroxyglut_hydro"/>
</dbReference>
<comment type="caution">
    <text evidence="6">The sequence shown here is derived from an EMBL/GenBank/DDBJ whole genome shotgun (WGS) entry which is preliminary data.</text>
</comment>
<organism evidence="6 7">
    <name type="scientific">Faecalicatena acetigenes</name>
    <dbReference type="NCBI Taxonomy" id="2981790"/>
    <lineage>
        <taxon>Bacteria</taxon>
        <taxon>Bacillati</taxon>
        <taxon>Bacillota</taxon>
        <taxon>Clostridia</taxon>
        <taxon>Lachnospirales</taxon>
        <taxon>Lachnospiraceae</taxon>
        <taxon>Faecalicatena</taxon>
    </lineage>
</organism>
<evidence type="ECO:0000256" key="1">
    <source>
        <dbReference type="ARBA" id="ARBA00001947"/>
    </source>
</evidence>
<dbReference type="EMBL" id="JAOQJX010000007">
    <property type="protein sequence ID" value="MCU6747270.1"/>
    <property type="molecule type" value="Genomic_DNA"/>
</dbReference>
<evidence type="ECO:0000256" key="4">
    <source>
        <dbReference type="ARBA" id="ARBA00022833"/>
    </source>
</evidence>
<evidence type="ECO:0000256" key="3">
    <source>
        <dbReference type="ARBA" id="ARBA00022801"/>
    </source>
</evidence>
<dbReference type="SUPFAM" id="SSF56281">
    <property type="entry name" value="Metallo-hydrolase/oxidoreductase"/>
    <property type="match status" value="1"/>
</dbReference>
<dbReference type="InterPro" id="IPR001279">
    <property type="entry name" value="Metallo-B-lactamas"/>
</dbReference>
<evidence type="ECO:0000259" key="5">
    <source>
        <dbReference type="SMART" id="SM00849"/>
    </source>
</evidence>
<accession>A0ABT2TAH0</accession>
<keyword evidence="2" id="KW-0479">Metal-binding</keyword>
<name>A0ABT2TAH0_9FIRM</name>
<evidence type="ECO:0000313" key="6">
    <source>
        <dbReference type="EMBL" id="MCU6747270.1"/>
    </source>
</evidence>
<dbReference type="PANTHER" id="PTHR46233">
    <property type="entry name" value="HYDROXYACYLGLUTATHIONE HYDROLASE GLOC"/>
    <property type="match status" value="1"/>
</dbReference>
<keyword evidence="4" id="KW-0862">Zinc</keyword>
<dbReference type="Pfam" id="PF00753">
    <property type="entry name" value="Lactamase_B"/>
    <property type="match status" value="1"/>
</dbReference>
<keyword evidence="3" id="KW-0378">Hydrolase</keyword>
<gene>
    <name evidence="6" type="ORF">OCV51_06325</name>
</gene>
<dbReference type="SMART" id="SM00849">
    <property type="entry name" value="Lactamase_B"/>
    <property type="match status" value="1"/>
</dbReference>
<dbReference type="Gene3D" id="3.60.15.10">
    <property type="entry name" value="Ribonuclease Z/Hydroxyacylglutathione hydrolase-like"/>
    <property type="match status" value="1"/>
</dbReference>
<protein>
    <submittedName>
        <fullName evidence="6">MBL fold metallo-hydrolase</fullName>
    </submittedName>
</protein>
<dbReference type="InterPro" id="IPR051453">
    <property type="entry name" value="MBL_Glyoxalase_II"/>
</dbReference>
<sequence length="207" mass="23099">MQIKNFVTGIVGTNCYIVSNIATKEAFVVDIAGKSTPMAEYIKEEGLRIKALFLTHGHFDHIMGIDWFTALFPVPVYAFEEERKLLEDAGLNASSSYGSAYTYKQAQYIKDNEERSVAGVKIHVLYTPGHTIGGCCYYLPEEEVLFSGDTLFKESIGRTDLPTGSSGKLIRSVKERLFVLPDETAVFPGHMETTTIGYEKAYNPFVR</sequence>